<dbReference type="KEGG" id="sxn:IAG42_34945"/>
<reference evidence="1 2" key="1">
    <citation type="submission" date="2020-09" db="EMBL/GenBank/DDBJ databases">
        <title>A novel species.</title>
        <authorList>
            <person name="Gao J."/>
        </authorList>
    </citation>
    <scope>NUCLEOTIDE SEQUENCE [LARGE SCALE GENOMIC DNA]</scope>
    <source>
        <strain evidence="1 2">CRXT-Y-14</strain>
    </source>
</reference>
<name>A0A7H1BHT7_9ACTN</name>
<accession>A0A7H1BHT7</accession>
<evidence type="ECO:0000313" key="2">
    <source>
        <dbReference type="Proteomes" id="UP000516428"/>
    </source>
</evidence>
<dbReference type="Proteomes" id="UP000516428">
    <property type="component" value="Chromosome"/>
</dbReference>
<gene>
    <name evidence="1" type="ORF">IAG42_34945</name>
</gene>
<evidence type="ECO:0000313" key="1">
    <source>
        <dbReference type="EMBL" id="QNS08292.1"/>
    </source>
</evidence>
<dbReference type="RefSeq" id="WP_188340953.1">
    <property type="nucleotide sequence ID" value="NZ_CP061281.1"/>
</dbReference>
<organism evidence="1 2">
    <name type="scientific">Streptomyces xanthii</name>
    <dbReference type="NCBI Taxonomy" id="2768069"/>
    <lineage>
        <taxon>Bacteria</taxon>
        <taxon>Bacillati</taxon>
        <taxon>Actinomycetota</taxon>
        <taxon>Actinomycetes</taxon>
        <taxon>Kitasatosporales</taxon>
        <taxon>Streptomycetaceae</taxon>
        <taxon>Streptomyces</taxon>
    </lineage>
</organism>
<dbReference type="EMBL" id="CP061281">
    <property type="protein sequence ID" value="QNS08292.1"/>
    <property type="molecule type" value="Genomic_DNA"/>
</dbReference>
<keyword evidence="2" id="KW-1185">Reference proteome</keyword>
<proteinExistence type="predicted"/>
<dbReference type="AlphaFoldDB" id="A0A7H1BHT7"/>
<protein>
    <submittedName>
        <fullName evidence="1">Uncharacterized protein</fullName>
    </submittedName>
</protein>
<sequence length="553" mass="59376">MSVLMGVVMCALLTTSCGGSASERSGARGSAAARQFDRLVSKENGYYYHPFLRQQPAGPQAQSFALRTLSELGHASRVRMHAAEVRSWRQGALETSSLWGRDWLIPLWQAGADRALGRRDATDVNKTRTKGGWYVDSALGDDDEAARLGSTWAALGVLDALGRLDDLPSADRAATVAWLGSVAERPHALDQSSALAGSLRLLKQPVPTALAQVTAPRTGDFADLSPDERATRLADTYSYVLIREAAGKPAVVDRTVWEPVLRDGAATLPYEQLYQLVHLLKAAGTPRSAFAPVLDRLDGARLADGTVREPDAFIGDPEASLFVQRLRALAGFPRQDPGLLRAMEREEKSGTASPEAAERLDRAALRTVTEDSAPGDTVRRLCADPNLVPTTVTPQNATAWQRTVLTCADAGAETVDPVVPAWRPNSADAVLAAATLTVGLADSDRRDLVPSWITAESLRRWARDPAPFASLYDYTLVVRAHVLLGGALDTPLRTALARAVTAHRGCPGLPDLYQVGAGDKACDLKTTWGVWALDHELDGAMGWLPDGTTRNGK</sequence>